<sequence length="99" mass="10793">MSKTANINYRLFAALACVLGMSLLVVVYMAYAVQWSDYYKLIAYCASVIVGVVGAMAALQALLETKNKTKSSLLLLLLNGLLVFSFPLYMVLGVIFFGP</sequence>
<feature type="transmembrane region" description="Helical" evidence="1">
    <location>
        <begin position="12"/>
        <end position="35"/>
    </location>
</feature>
<evidence type="ECO:0000256" key="1">
    <source>
        <dbReference type="SAM" id="Phobius"/>
    </source>
</evidence>
<protein>
    <submittedName>
        <fullName evidence="2">Uncharacterized protein</fullName>
    </submittedName>
</protein>
<feature type="transmembrane region" description="Helical" evidence="1">
    <location>
        <begin position="41"/>
        <end position="63"/>
    </location>
</feature>
<keyword evidence="1" id="KW-1133">Transmembrane helix</keyword>
<dbReference type="AlphaFoldDB" id="A0A559IKV8"/>
<dbReference type="EMBL" id="VNJK01000003">
    <property type="protein sequence ID" value="TVX88170.1"/>
    <property type="molecule type" value="Genomic_DNA"/>
</dbReference>
<name>A0A559IKV8_9BACL</name>
<accession>A0A559IKV8</accession>
<organism evidence="2 3">
    <name type="scientific">Paenibacillus agilis</name>
    <dbReference type="NCBI Taxonomy" id="3020863"/>
    <lineage>
        <taxon>Bacteria</taxon>
        <taxon>Bacillati</taxon>
        <taxon>Bacillota</taxon>
        <taxon>Bacilli</taxon>
        <taxon>Bacillales</taxon>
        <taxon>Paenibacillaceae</taxon>
        <taxon>Paenibacillus</taxon>
    </lineage>
</organism>
<keyword evidence="3" id="KW-1185">Reference proteome</keyword>
<reference evidence="2 3" key="1">
    <citation type="submission" date="2019-07" db="EMBL/GenBank/DDBJ databases">
        <authorList>
            <person name="Kim J."/>
        </authorList>
    </citation>
    <scope>NUCLEOTIDE SEQUENCE [LARGE SCALE GENOMIC DNA]</scope>
    <source>
        <strain evidence="2 3">N4</strain>
    </source>
</reference>
<evidence type="ECO:0000313" key="3">
    <source>
        <dbReference type="Proteomes" id="UP000318102"/>
    </source>
</evidence>
<feature type="transmembrane region" description="Helical" evidence="1">
    <location>
        <begin position="75"/>
        <end position="97"/>
    </location>
</feature>
<dbReference type="RefSeq" id="WP_144993141.1">
    <property type="nucleotide sequence ID" value="NZ_VNJK01000003.1"/>
</dbReference>
<gene>
    <name evidence="2" type="ORF">FPZ44_19890</name>
</gene>
<keyword evidence="1" id="KW-0812">Transmembrane</keyword>
<evidence type="ECO:0000313" key="2">
    <source>
        <dbReference type="EMBL" id="TVX88170.1"/>
    </source>
</evidence>
<dbReference type="OrthoDB" id="9893603at2"/>
<dbReference type="Proteomes" id="UP000318102">
    <property type="component" value="Unassembled WGS sequence"/>
</dbReference>
<keyword evidence="1" id="KW-0472">Membrane</keyword>
<comment type="caution">
    <text evidence="2">The sequence shown here is derived from an EMBL/GenBank/DDBJ whole genome shotgun (WGS) entry which is preliminary data.</text>
</comment>
<proteinExistence type="predicted"/>